<evidence type="ECO:0000256" key="7">
    <source>
        <dbReference type="HAMAP-Rule" id="MF_00141"/>
    </source>
</evidence>
<dbReference type="SMART" id="SM01185">
    <property type="entry name" value="EFP"/>
    <property type="match status" value="1"/>
</dbReference>
<dbReference type="PANTHER" id="PTHR30053">
    <property type="entry name" value="ELONGATION FACTOR P"/>
    <property type="match status" value="1"/>
</dbReference>
<evidence type="ECO:0000256" key="2">
    <source>
        <dbReference type="ARBA" id="ARBA00004815"/>
    </source>
</evidence>
<evidence type="ECO:0000259" key="11">
    <source>
        <dbReference type="SMART" id="SM01185"/>
    </source>
</evidence>
<dbReference type="InterPro" id="IPR001059">
    <property type="entry name" value="Transl_elong_P/YeiP_cen"/>
</dbReference>
<name>A0A1F8AXN7_9BACT</name>
<dbReference type="Proteomes" id="UP000178313">
    <property type="component" value="Unassembled WGS sequence"/>
</dbReference>
<evidence type="ECO:0000256" key="5">
    <source>
        <dbReference type="ARBA" id="ARBA00022768"/>
    </source>
</evidence>
<dbReference type="CDD" id="cd04470">
    <property type="entry name" value="S1_EF-P_repeat_1"/>
    <property type="match status" value="1"/>
</dbReference>
<dbReference type="InterPro" id="IPR014722">
    <property type="entry name" value="Rib_uL2_dom2"/>
</dbReference>
<dbReference type="PROSITE" id="PS01275">
    <property type="entry name" value="EFP"/>
    <property type="match status" value="1"/>
</dbReference>
<dbReference type="NCBIfam" id="TIGR00038">
    <property type="entry name" value="efp"/>
    <property type="match status" value="1"/>
</dbReference>
<dbReference type="Pfam" id="PF08207">
    <property type="entry name" value="EFP_N"/>
    <property type="match status" value="1"/>
</dbReference>
<sequence>MIAATDLKAGATFLHQSKPYQVVKYEHIKVGRGGATVRVTVRNLESGGTEEKTFSSDVKVDEVNTYKKKLQFLYRTASSCVFVDTKTYEQTEIPLSVLGDSINFIKEGESIDIFFWDERPLSFELPPKITLMVSECDPGVKGNSATNIYKPATLENGMKIKVPLFINLGDKIKVDTRTGAYVERAKE</sequence>
<dbReference type="PANTHER" id="PTHR30053:SF14">
    <property type="entry name" value="TRANSLATION ELONGATION FACTOR KOW-LIKE DOMAIN-CONTAINING PROTEIN"/>
    <property type="match status" value="1"/>
</dbReference>
<dbReference type="GO" id="GO:0003746">
    <property type="term" value="F:translation elongation factor activity"/>
    <property type="evidence" value="ECO:0007669"/>
    <property type="project" value="UniProtKB-UniRule"/>
</dbReference>
<dbReference type="InterPro" id="IPR015365">
    <property type="entry name" value="Elong-fact-P_C"/>
</dbReference>
<dbReference type="PIRSF" id="PIRSF005901">
    <property type="entry name" value="EF-P"/>
    <property type="match status" value="1"/>
</dbReference>
<dbReference type="FunFam" id="2.40.50.140:FF:000004">
    <property type="entry name" value="Elongation factor P"/>
    <property type="match status" value="1"/>
</dbReference>
<keyword evidence="5 7" id="KW-0251">Elongation factor</keyword>
<evidence type="ECO:0000313" key="12">
    <source>
        <dbReference type="EMBL" id="OGM56523.1"/>
    </source>
</evidence>
<evidence type="ECO:0000256" key="4">
    <source>
        <dbReference type="ARBA" id="ARBA00022490"/>
    </source>
</evidence>
<evidence type="ECO:0000259" key="10">
    <source>
        <dbReference type="SMART" id="SM00841"/>
    </source>
</evidence>
<evidence type="ECO:0000256" key="8">
    <source>
        <dbReference type="NCBIfam" id="TIGR00038"/>
    </source>
</evidence>
<dbReference type="FunFam" id="2.30.30.30:FF:000003">
    <property type="entry name" value="Elongation factor P"/>
    <property type="match status" value="1"/>
</dbReference>
<dbReference type="InterPro" id="IPR020599">
    <property type="entry name" value="Transl_elong_fac_P/YeiP"/>
</dbReference>
<feature type="domain" description="Elongation factor P C-terminal" evidence="10">
    <location>
        <begin position="129"/>
        <end position="184"/>
    </location>
</feature>
<dbReference type="CDD" id="cd05794">
    <property type="entry name" value="S1_EF-P_repeat_2"/>
    <property type="match status" value="1"/>
</dbReference>
<comment type="subcellular location">
    <subcellularLocation>
        <location evidence="1 7">Cytoplasm</location>
    </subcellularLocation>
</comment>
<dbReference type="InterPro" id="IPR008991">
    <property type="entry name" value="Translation_prot_SH3-like_sf"/>
</dbReference>
<evidence type="ECO:0000256" key="6">
    <source>
        <dbReference type="ARBA" id="ARBA00022917"/>
    </source>
</evidence>
<gene>
    <name evidence="7" type="primary">efp</name>
    <name evidence="12" type="ORF">A3E46_00010</name>
</gene>
<dbReference type="SUPFAM" id="SSF50249">
    <property type="entry name" value="Nucleic acid-binding proteins"/>
    <property type="match status" value="2"/>
</dbReference>
<dbReference type="Pfam" id="PF01132">
    <property type="entry name" value="EFP"/>
    <property type="match status" value="1"/>
</dbReference>
<evidence type="ECO:0000256" key="3">
    <source>
        <dbReference type="ARBA" id="ARBA00009479"/>
    </source>
</evidence>
<dbReference type="InterPro" id="IPR012340">
    <property type="entry name" value="NA-bd_OB-fold"/>
</dbReference>
<proteinExistence type="inferred from homology"/>
<dbReference type="NCBIfam" id="NF001810">
    <property type="entry name" value="PRK00529.1"/>
    <property type="match status" value="1"/>
</dbReference>
<protein>
    <recommendedName>
        <fullName evidence="7 8">Elongation factor P</fullName>
        <shortName evidence="7">EF-P</shortName>
    </recommendedName>
</protein>
<dbReference type="GO" id="GO:0043043">
    <property type="term" value="P:peptide biosynthetic process"/>
    <property type="evidence" value="ECO:0007669"/>
    <property type="project" value="InterPro"/>
</dbReference>
<dbReference type="GO" id="GO:0005829">
    <property type="term" value="C:cytosol"/>
    <property type="evidence" value="ECO:0007669"/>
    <property type="project" value="UniProtKB-ARBA"/>
</dbReference>
<dbReference type="Gene3D" id="2.40.50.140">
    <property type="entry name" value="Nucleic acid-binding proteins"/>
    <property type="match status" value="2"/>
</dbReference>
<dbReference type="InterPro" id="IPR013185">
    <property type="entry name" value="Transl_elong_KOW-like"/>
</dbReference>
<dbReference type="HAMAP" id="MF_00141">
    <property type="entry name" value="EF_P"/>
    <property type="match status" value="1"/>
</dbReference>
<dbReference type="AlphaFoldDB" id="A0A1F8AXN7"/>
<dbReference type="EMBL" id="MGGZ01000029">
    <property type="protein sequence ID" value="OGM56523.1"/>
    <property type="molecule type" value="Genomic_DNA"/>
</dbReference>
<comment type="similarity">
    <text evidence="3 7 9">Belongs to the elongation factor P family.</text>
</comment>
<reference evidence="12 13" key="1">
    <citation type="journal article" date="2016" name="Nat. Commun.">
        <title>Thousands of microbial genomes shed light on interconnected biogeochemical processes in an aquifer system.</title>
        <authorList>
            <person name="Anantharaman K."/>
            <person name="Brown C.T."/>
            <person name="Hug L.A."/>
            <person name="Sharon I."/>
            <person name="Castelle C.J."/>
            <person name="Probst A.J."/>
            <person name="Thomas B.C."/>
            <person name="Singh A."/>
            <person name="Wilkins M.J."/>
            <person name="Karaoz U."/>
            <person name="Brodie E.L."/>
            <person name="Williams K.H."/>
            <person name="Hubbard S.S."/>
            <person name="Banfield J.F."/>
        </authorList>
    </citation>
    <scope>NUCLEOTIDE SEQUENCE [LARGE SCALE GENOMIC DNA]</scope>
</reference>
<comment type="function">
    <text evidence="7">Involved in peptide bond synthesis. Stimulates efficient translation and peptide-bond synthesis on native or reconstituted 70S ribosomes in vitro. Probably functions indirectly by altering the affinity of the ribosome for aminoacyl-tRNA, thus increasing their reactivity as acceptors for peptidyl transferase.</text>
</comment>
<keyword evidence="4 7" id="KW-0963">Cytoplasm</keyword>
<dbReference type="STRING" id="1802513.A3E46_00010"/>
<dbReference type="Pfam" id="PF09285">
    <property type="entry name" value="Elong-fact-P_C"/>
    <property type="match status" value="1"/>
</dbReference>
<comment type="pathway">
    <text evidence="2 7">Protein biosynthesis; polypeptide chain elongation.</text>
</comment>
<accession>A0A1F8AXN7</accession>
<evidence type="ECO:0000313" key="13">
    <source>
        <dbReference type="Proteomes" id="UP000178313"/>
    </source>
</evidence>
<dbReference type="UniPathway" id="UPA00345"/>
<evidence type="ECO:0000256" key="1">
    <source>
        <dbReference type="ARBA" id="ARBA00004496"/>
    </source>
</evidence>
<dbReference type="InterPro" id="IPR013852">
    <property type="entry name" value="Transl_elong_P/YeiP_CS"/>
</dbReference>
<dbReference type="SMART" id="SM00841">
    <property type="entry name" value="Elong-fact-P_C"/>
    <property type="match status" value="1"/>
</dbReference>
<organism evidence="12 13">
    <name type="scientific">Candidatus Woesebacteria bacterium RIFCSPHIGHO2_12_FULL_46_16</name>
    <dbReference type="NCBI Taxonomy" id="1802513"/>
    <lineage>
        <taxon>Bacteria</taxon>
        <taxon>Candidatus Woeseibacteriota</taxon>
    </lineage>
</organism>
<dbReference type="Gene3D" id="2.30.30.30">
    <property type="match status" value="1"/>
</dbReference>
<evidence type="ECO:0000256" key="9">
    <source>
        <dbReference type="RuleBase" id="RU004389"/>
    </source>
</evidence>
<comment type="caution">
    <text evidence="12">The sequence shown here is derived from an EMBL/GenBank/DDBJ whole genome shotgun (WGS) entry which is preliminary data.</text>
</comment>
<keyword evidence="6 7" id="KW-0648">Protein biosynthesis</keyword>
<feature type="domain" description="Translation elongation factor P/YeiP central" evidence="11">
    <location>
        <begin position="67"/>
        <end position="121"/>
    </location>
</feature>
<dbReference type="SUPFAM" id="SSF50104">
    <property type="entry name" value="Translation proteins SH3-like domain"/>
    <property type="match status" value="1"/>
</dbReference>
<dbReference type="InterPro" id="IPR011768">
    <property type="entry name" value="Transl_elongation_fac_P"/>
</dbReference>